<dbReference type="Proteomes" id="UP000215616">
    <property type="component" value="Unassembled WGS sequence"/>
</dbReference>
<sequence length="99" mass="11021">PLSRAEVARRDDVTGWLRMVADPLDAKLLWLATADYARGEPAPGWKRMRGVLGLGLTTPRLLWRYRKALAAVTCSLRGVPMDGVIAKRMASTYQPRQAD</sequence>
<reference evidence="1 2" key="1">
    <citation type="submission" date="2017-03" db="EMBL/GenBank/DDBJ databases">
        <title>Lifting the veil on microbial sulfur biogeochemistry in mining wastewaters.</title>
        <authorList>
            <person name="Kantor R.S."/>
            <person name="Colenbrander Nelson T."/>
            <person name="Marshall S."/>
            <person name="Bennett D."/>
            <person name="Apte S."/>
            <person name="Camacho D."/>
            <person name="Thomas B.C."/>
            <person name="Warren L.A."/>
            <person name="Banfield J.F."/>
        </authorList>
    </citation>
    <scope>NUCLEOTIDE SEQUENCE [LARGE SCALE GENOMIC DNA]</scope>
    <source>
        <strain evidence="1">32-67-7</strain>
    </source>
</reference>
<organism evidence="1 2">
    <name type="scientific">Caulobacter vibrioides</name>
    <name type="common">Caulobacter crescentus</name>
    <dbReference type="NCBI Taxonomy" id="155892"/>
    <lineage>
        <taxon>Bacteria</taxon>
        <taxon>Pseudomonadati</taxon>
        <taxon>Pseudomonadota</taxon>
        <taxon>Alphaproteobacteria</taxon>
        <taxon>Caulobacterales</taxon>
        <taxon>Caulobacteraceae</taxon>
        <taxon>Caulobacter</taxon>
    </lineage>
</organism>
<accession>A0A258CWE4</accession>
<evidence type="ECO:0000313" key="1">
    <source>
        <dbReference type="EMBL" id="OYW99798.1"/>
    </source>
</evidence>
<evidence type="ECO:0000313" key="2">
    <source>
        <dbReference type="Proteomes" id="UP000215616"/>
    </source>
</evidence>
<gene>
    <name evidence="1" type="ORF">B7Z12_17400</name>
</gene>
<dbReference type="AlphaFoldDB" id="A0A258CWE4"/>
<protein>
    <submittedName>
        <fullName evidence="1">Uncharacterized protein</fullName>
    </submittedName>
</protein>
<dbReference type="EMBL" id="NCDQ01000365">
    <property type="protein sequence ID" value="OYW99798.1"/>
    <property type="molecule type" value="Genomic_DNA"/>
</dbReference>
<name>A0A258CWE4_CAUVI</name>
<feature type="non-terminal residue" evidence="1">
    <location>
        <position position="1"/>
    </location>
</feature>
<comment type="caution">
    <text evidence="1">The sequence shown here is derived from an EMBL/GenBank/DDBJ whole genome shotgun (WGS) entry which is preliminary data.</text>
</comment>
<proteinExistence type="predicted"/>